<dbReference type="EMBL" id="CP031968">
    <property type="protein sequence ID" value="AXT46577.1"/>
    <property type="molecule type" value="Genomic_DNA"/>
</dbReference>
<dbReference type="AlphaFoldDB" id="A0AAD0RPZ8"/>
<evidence type="ECO:0000256" key="1">
    <source>
        <dbReference type="SAM" id="Coils"/>
    </source>
</evidence>
<dbReference type="Proteomes" id="UP000259465">
    <property type="component" value="Chromosome"/>
</dbReference>
<gene>
    <name evidence="2" type="ORF">D1345_10430</name>
</gene>
<dbReference type="Gene3D" id="1.20.5.990">
    <property type="entry name" value="Nemo cc2-lz domain - 1d5 darpin complex"/>
    <property type="match status" value="1"/>
</dbReference>
<feature type="coiled-coil region" evidence="1">
    <location>
        <begin position="78"/>
        <end position="105"/>
    </location>
</feature>
<evidence type="ECO:0000313" key="3">
    <source>
        <dbReference type="Proteomes" id="UP000259465"/>
    </source>
</evidence>
<name>A0AAD0RPZ8_9NEIS</name>
<keyword evidence="3" id="KW-1185">Reference proteome</keyword>
<accession>A0AAD0RPZ8</accession>
<proteinExistence type="predicted"/>
<dbReference type="RefSeq" id="WP_118267589.1">
    <property type="nucleotide sequence ID" value="NZ_CP031968.1"/>
</dbReference>
<protein>
    <submittedName>
        <fullName evidence="2">Uncharacterized protein</fullName>
    </submittedName>
</protein>
<dbReference type="KEGG" id="crz:D1345_10430"/>
<keyword evidence="1" id="KW-0175">Coiled coil</keyword>
<organism evidence="2 3">
    <name type="scientific">Chromobacterium rhizoryzae</name>
    <dbReference type="NCBI Taxonomy" id="1778675"/>
    <lineage>
        <taxon>Bacteria</taxon>
        <taxon>Pseudomonadati</taxon>
        <taxon>Pseudomonadota</taxon>
        <taxon>Betaproteobacteria</taxon>
        <taxon>Neisseriales</taxon>
        <taxon>Chromobacteriaceae</taxon>
        <taxon>Chromobacterium</taxon>
    </lineage>
</organism>
<evidence type="ECO:0000313" key="2">
    <source>
        <dbReference type="EMBL" id="AXT46577.1"/>
    </source>
</evidence>
<sequence>MTLALVNWPEPAGQTGSDAGYIERLQTAYRDLKRDNEKLTRGIATASENAARHFAAHAQIQRELALAQAQVAAVAADFEMERANSERLAAEVSELQKRIGILEQDVELRDQQLEARDRECDELTHALSIAKLRPASRNNVIDLLRDAA</sequence>
<reference evidence="2 3" key="1">
    <citation type="submission" date="2018-08" db="EMBL/GenBank/DDBJ databases">
        <title>Complete genome sequence of JP2-74.</title>
        <authorList>
            <person name="Wu L."/>
        </authorList>
    </citation>
    <scope>NUCLEOTIDE SEQUENCE [LARGE SCALE GENOMIC DNA]</scope>
    <source>
        <strain evidence="2 3">JP2-74</strain>
    </source>
</reference>
<feature type="coiled-coil region" evidence="1">
    <location>
        <begin position="22"/>
        <end position="49"/>
    </location>
</feature>